<dbReference type="InterPro" id="IPR022029">
    <property type="entry name" value="YoaR-like_PG-bd"/>
</dbReference>
<sequence>MNNKIINYKKLTKKNLTNTNIIIISLLLFIFIGFVTYQYLKIKKFDNLIYPKVSIEGINVSGKTKKEASKLINENYCNKLLNKKINLKDGNKIYTLKYSQLNPSTNINKVIDNAFNYGKNLSYIKKYYLINHKEKNFKLDFKYDEKNIDSFLSKISKSIKSNPKDASVTLNKGKIKIINEQNGKTLNKEKSREKIIALITSKNLNNITKPLVINETKPRITADKLSEIDTKIATHSTNYKDDGSDSESTPERATNLKLAAKAINGTLLMPADIFSFNNIVGNTTADKGYKNAPIIVNNQFVPGMGGGICQVSTTLFTAVDKANLESIERISHSLPVYYAKKGRDVAIAFGSIDYKFKNTYSYPIYIESYAKNGKVVVNIYSKKK</sequence>
<proteinExistence type="predicted"/>
<feature type="domain" description="YoaR-like putative peptidoglycan binding" evidence="2">
    <location>
        <begin position="94"/>
        <end position="202"/>
    </location>
</feature>
<evidence type="ECO:0000313" key="4">
    <source>
        <dbReference type="Proteomes" id="UP001501510"/>
    </source>
</evidence>
<dbReference type="PANTHER" id="PTHR35788">
    <property type="entry name" value="EXPORTED PROTEIN-RELATED"/>
    <property type="match status" value="1"/>
</dbReference>
<comment type="caution">
    <text evidence="3">The sequence shown here is derived from an EMBL/GenBank/DDBJ whole genome shotgun (WGS) entry which is preliminary data.</text>
</comment>
<dbReference type="PANTHER" id="PTHR35788:SF1">
    <property type="entry name" value="EXPORTED PROTEIN"/>
    <property type="match status" value="1"/>
</dbReference>
<evidence type="ECO:0000313" key="3">
    <source>
        <dbReference type="EMBL" id="GAA0737313.1"/>
    </source>
</evidence>
<evidence type="ECO:0000259" key="2">
    <source>
        <dbReference type="Pfam" id="PF12229"/>
    </source>
</evidence>
<keyword evidence="4" id="KW-1185">Reference proteome</keyword>
<keyword evidence="1" id="KW-0472">Membrane</keyword>
<dbReference type="Pfam" id="PF12229">
    <property type="entry name" value="PG_binding_4"/>
    <property type="match status" value="1"/>
</dbReference>
<organism evidence="3 4">
    <name type="scientific">Clostridium oceanicum</name>
    <dbReference type="NCBI Taxonomy" id="1543"/>
    <lineage>
        <taxon>Bacteria</taxon>
        <taxon>Bacillati</taxon>
        <taxon>Bacillota</taxon>
        <taxon>Clostridia</taxon>
        <taxon>Eubacteriales</taxon>
        <taxon>Clostridiaceae</taxon>
        <taxon>Clostridium</taxon>
    </lineage>
</organism>
<dbReference type="RefSeq" id="WP_343760120.1">
    <property type="nucleotide sequence ID" value="NZ_BAAACG010000008.1"/>
</dbReference>
<dbReference type="Proteomes" id="UP001501510">
    <property type="component" value="Unassembled WGS sequence"/>
</dbReference>
<dbReference type="InterPro" id="IPR052913">
    <property type="entry name" value="Glycopeptide_resist_protein"/>
</dbReference>
<dbReference type="EMBL" id="BAAACG010000008">
    <property type="protein sequence ID" value="GAA0737313.1"/>
    <property type="molecule type" value="Genomic_DNA"/>
</dbReference>
<dbReference type="Pfam" id="PF04294">
    <property type="entry name" value="VanW"/>
    <property type="match status" value="1"/>
</dbReference>
<name>A0ABP3UNR7_9CLOT</name>
<protein>
    <submittedName>
        <fullName evidence="3">VanW family protein</fullName>
    </submittedName>
</protein>
<gene>
    <name evidence="3" type="ORF">GCM10008906_13290</name>
</gene>
<evidence type="ECO:0000256" key="1">
    <source>
        <dbReference type="SAM" id="Phobius"/>
    </source>
</evidence>
<keyword evidence="1" id="KW-0812">Transmembrane</keyword>
<accession>A0ABP3UNR7</accession>
<reference evidence="4" key="1">
    <citation type="journal article" date="2019" name="Int. J. Syst. Evol. Microbiol.">
        <title>The Global Catalogue of Microorganisms (GCM) 10K type strain sequencing project: providing services to taxonomists for standard genome sequencing and annotation.</title>
        <authorList>
            <consortium name="The Broad Institute Genomics Platform"/>
            <consortium name="The Broad Institute Genome Sequencing Center for Infectious Disease"/>
            <person name="Wu L."/>
            <person name="Ma J."/>
        </authorList>
    </citation>
    <scope>NUCLEOTIDE SEQUENCE [LARGE SCALE GENOMIC DNA]</scope>
    <source>
        <strain evidence="4">JCM 1407</strain>
    </source>
</reference>
<dbReference type="InterPro" id="IPR007391">
    <property type="entry name" value="Vancomycin_resist_VanW"/>
</dbReference>
<feature type="transmembrane region" description="Helical" evidence="1">
    <location>
        <begin position="21"/>
        <end position="40"/>
    </location>
</feature>
<keyword evidence="1" id="KW-1133">Transmembrane helix</keyword>